<dbReference type="InterPro" id="IPR015890">
    <property type="entry name" value="Chorismate_C"/>
</dbReference>
<dbReference type="Pfam" id="PF00425">
    <property type="entry name" value="Chorismate_bind"/>
    <property type="match status" value="1"/>
</dbReference>
<name>A0ABP9KXL4_9NOCA</name>
<keyword evidence="3" id="KW-0460">Magnesium</keyword>
<dbReference type="Gene3D" id="3.60.120.10">
    <property type="entry name" value="Anthranilate synthase"/>
    <property type="match status" value="1"/>
</dbReference>
<evidence type="ECO:0000256" key="3">
    <source>
        <dbReference type="ARBA" id="ARBA00022842"/>
    </source>
</evidence>
<dbReference type="EMBL" id="BAABJM010000007">
    <property type="protein sequence ID" value="GAA5065952.1"/>
    <property type="molecule type" value="Genomic_DNA"/>
</dbReference>
<keyword evidence="2" id="KW-0479">Metal-binding</keyword>
<dbReference type="InterPro" id="IPR019996">
    <property type="entry name" value="Salicylate_synthase"/>
</dbReference>
<evidence type="ECO:0000313" key="6">
    <source>
        <dbReference type="EMBL" id="GAA5065952.1"/>
    </source>
</evidence>
<evidence type="ECO:0000256" key="1">
    <source>
        <dbReference type="ARBA" id="ARBA00001946"/>
    </source>
</evidence>
<keyword evidence="4" id="KW-0456">Lyase</keyword>
<accession>A0ABP9KXL4</accession>
<dbReference type="NCBIfam" id="TIGR03494">
    <property type="entry name" value="salicyl_syn"/>
    <property type="match status" value="1"/>
</dbReference>
<evidence type="ECO:0000313" key="7">
    <source>
        <dbReference type="Proteomes" id="UP001500603"/>
    </source>
</evidence>
<evidence type="ECO:0000256" key="2">
    <source>
        <dbReference type="ARBA" id="ARBA00022723"/>
    </source>
</evidence>
<evidence type="ECO:0000256" key="4">
    <source>
        <dbReference type="ARBA" id="ARBA00023239"/>
    </source>
</evidence>
<reference evidence="7" key="1">
    <citation type="journal article" date="2019" name="Int. J. Syst. Evol. Microbiol.">
        <title>The Global Catalogue of Microorganisms (GCM) 10K type strain sequencing project: providing services to taxonomists for standard genome sequencing and annotation.</title>
        <authorList>
            <consortium name="The Broad Institute Genomics Platform"/>
            <consortium name="The Broad Institute Genome Sequencing Center for Infectious Disease"/>
            <person name="Wu L."/>
            <person name="Ma J."/>
        </authorList>
    </citation>
    <scope>NUCLEOTIDE SEQUENCE [LARGE SCALE GENOMIC DNA]</scope>
    <source>
        <strain evidence="7">JCM 18298</strain>
    </source>
</reference>
<keyword evidence="7" id="KW-1185">Reference proteome</keyword>
<dbReference type="InterPro" id="IPR005801">
    <property type="entry name" value="ADC_synthase"/>
</dbReference>
<dbReference type="Proteomes" id="UP001500603">
    <property type="component" value="Unassembled WGS sequence"/>
</dbReference>
<evidence type="ECO:0000259" key="5">
    <source>
        <dbReference type="Pfam" id="PF00425"/>
    </source>
</evidence>
<comment type="cofactor">
    <cofactor evidence="1">
        <name>Mg(2+)</name>
        <dbReference type="ChEBI" id="CHEBI:18420"/>
    </cofactor>
</comment>
<gene>
    <name evidence="6" type="primary">mbtI</name>
    <name evidence="6" type="ORF">GCM10023318_53630</name>
</gene>
<protein>
    <submittedName>
        <fullName evidence="6">Mycobactin biosynthesis salicylate synthase MbtI</fullName>
    </submittedName>
</protein>
<dbReference type="InterPro" id="IPR019999">
    <property type="entry name" value="Anth_synth_I-like"/>
</dbReference>
<dbReference type="RefSeq" id="WP_345498880.1">
    <property type="nucleotide sequence ID" value="NZ_BAABJM010000007.1"/>
</dbReference>
<dbReference type="PANTHER" id="PTHR11236">
    <property type="entry name" value="AMINOBENZOATE/ANTHRANILATE SYNTHASE"/>
    <property type="match status" value="1"/>
</dbReference>
<dbReference type="SUPFAM" id="SSF56322">
    <property type="entry name" value="ADC synthase"/>
    <property type="match status" value="1"/>
</dbReference>
<sequence length="436" mass="47115">MSTTDECSRVEYVADPAAAMSWLAGSDRFGEYVMYERAGEWTFAADPIGSVELDATELRVLWEGTSTADAWAGRPARVLDRALAALPLAGRHAYGWIGFEFCAWALGMSDHVDPRTTLAHVMIPRIEVRVGAFGVRVRGATPTETGDIHDLIAQSQTVEPPKPHPVDVRADSTGYRNRVAEAVAEINAGRYQKVILSRRVDLAHPVNIPATYRLGRAHNTPARSFLLRLGGLEAAGFSPELVVSVDEERMVTTEPLAGTRAFGLGDAVDRAARAELITDPKEIVEHAISVYTAFGEIAEVAERGTAAVSDFMAVRERGSVQHLASTVRGRLAADRSSWDALERLFPSVTASGIPKREGVDSVFRLDAARGLYSGAVVRVSEAGAMEATLVLRSIFQDAEGAWLRAGAGVVGQSRPEREFEETCEKLGSVAPYVVRA</sequence>
<proteinExistence type="predicted"/>
<comment type="caution">
    <text evidence="6">The sequence shown here is derived from an EMBL/GenBank/DDBJ whole genome shotgun (WGS) entry which is preliminary data.</text>
</comment>
<organism evidence="6 7">
    <name type="scientific">Nocardia callitridis</name>
    <dbReference type="NCBI Taxonomy" id="648753"/>
    <lineage>
        <taxon>Bacteria</taxon>
        <taxon>Bacillati</taxon>
        <taxon>Actinomycetota</taxon>
        <taxon>Actinomycetes</taxon>
        <taxon>Mycobacteriales</taxon>
        <taxon>Nocardiaceae</taxon>
        <taxon>Nocardia</taxon>
    </lineage>
</organism>
<dbReference type="PANTHER" id="PTHR11236:SF48">
    <property type="entry name" value="ISOCHORISMATE SYNTHASE MENF"/>
    <property type="match status" value="1"/>
</dbReference>
<feature type="domain" description="Chorismate-utilising enzyme C-terminal" evidence="5">
    <location>
        <begin position="173"/>
        <end position="425"/>
    </location>
</feature>
<dbReference type="PRINTS" id="PR00095">
    <property type="entry name" value="ANTSNTHASEI"/>
</dbReference>